<dbReference type="PANTHER" id="PTHR14186">
    <property type="entry name" value="INSULIN-LIKE GROWTH FACTOR BINDING PROTEIN-RELATED"/>
    <property type="match status" value="1"/>
</dbReference>
<dbReference type="Gene3D" id="3.30.60.30">
    <property type="match status" value="1"/>
</dbReference>
<organism evidence="5 6">
    <name type="scientific">Neolamprologus brichardi</name>
    <name type="common">Fairy cichlid</name>
    <name type="synonym">Lamprologus brichardi</name>
    <dbReference type="NCBI Taxonomy" id="32507"/>
    <lineage>
        <taxon>Eukaryota</taxon>
        <taxon>Metazoa</taxon>
        <taxon>Chordata</taxon>
        <taxon>Craniata</taxon>
        <taxon>Vertebrata</taxon>
        <taxon>Euteleostomi</taxon>
        <taxon>Actinopterygii</taxon>
        <taxon>Neopterygii</taxon>
        <taxon>Teleostei</taxon>
        <taxon>Neoteleostei</taxon>
        <taxon>Acanthomorphata</taxon>
        <taxon>Ovalentaria</taxon>
        <taxon>Cichlomorphae</taxon>
        <taxon>Cichliformes</taxon>
        <taxon>Cichlidae</taxon>
        <taxon>African cichlids</taxon>
        <taxon>Pseudocrenilabrinae</taxon>
        <taxon>Lamprologini</taxon>
        <taxon>Neolamprologus</taxon>
    </lineage>
</organism>
<dbReference type="GO" id="GO:0005520">
    <property type="term" value="F:insulin-like growth factor binding"/>
    <property type="evidence" value="ECO:0007669"/>
    <property type="project" value="InterPro"/>
</dbReference>
<keyword evidence="2" id="KW-0964">Secreted</keyword>
<dbReference type="Pfam" id="PF07648">
    <property type="entry name" value="Kazal_2"/>
    <property type="match status" value="1"/>
</dbReference>
<dbReference type="CDD" id="cd00104">
    <property type="entry name" value="KAZAL_FS"/>
    <property type="match status" value="1"/>
</dbReference>
<dbReference type="SMART" id="SM00280">
    <property type="entry name" value="KAZAL"/>
    <property type="match status" value="1"/>
</dbReference>
<dbReference type="GO" id="GO:0001558">
    <property type="term" value="P:regulation of cell growth"/>
    <property type="evidence" value="ECO:0007669"/>
    <property type="project" value="InterPro"/>
</dbReference>
<dbReference type="InterPro" id="IPR011390">
    <property type="entry name" value="IGFBP_rP_mac25"/>
</dbReference>
<evidence type="ECO:0000313" key="5">
    <source>
        <dbReference type="Ensembl" id="ENSNBRP00000012174.1"/>
    </source>
</evidence>
<accession>A0A3Q4MJJ9</accession>
<dbReference type="PROSITE" id="PS51465">
    <property type="entry name" value="KAZAL_2"/>
    <property type="match status" value="1"/>
</dbReference>
<reference evidence="5" key="1">
    <citation type="submission" date="2025-08" db="UniProtKB">
        <authorList>
            <consortium name="Ensembl"/>
        </authorList>
    </citation>
    <scope>IDENTIFICATION</scope>
</reference>
<dbReference type="GO" id="GO:0009966">
    <property type="term" value="P:regulation of signal transduction"/>
    <property type="evidence" value="ECO:0007669"/>
    <property type="project" value="TreeGrafter"/>
</dbReference>
<proteinExistence type="predicted"/>
<keyword evidence="6" id="KW-1185">Reference proteome</keyword>
<dbReference type="GeneTree" id="ENSGT00940000178139"/>
<evidence type="ECO:0000259" key="4">
    <source>
        <dbReference type="PROSITE" id="PS51465"/>
    </source>
</evidence>
<name>A0A3Q4MJJ9_NEOBR</name>
<protein>
    <recommendedName>
        <fullName evidence="4">Kazal-like domain-containing protein</fullName>
    </recommendedName>
</protein>
<evidence type="ECO:0000256" key="2">
    <source>
        <dbReference type="ARBA" id="ARBA00022525"/>
    </source>
</evidence>
<dbReference type="InterPro" id="IPR036058">
    <property type="entry name" value="Kazal_dom_sf"/>
</dbReference>
<reference evidence="5" key="2">
    <citation type="submission" date="2025-09" db="UniProtKB">
        <authorList>
            <consortium name="Ensembl"/>
        </authorList>
    </citation>
    <scope>IDENTIFICATION</scope>
</reference>
<evidence type="ECO:0000256" key="1">
    <source>
        <dbReference type="ARBA" id="ARBA00004613"/>
    </source>
</evidence>
<dbReference type="PANTHER" id="PTHR14186:SF26">
    <property type="entry name" value="KAZAL TYPE SERINE PEPTIDASE INHIBITOR DOMAIN 1"/>
    <property type="match status" value="1"/>
</dbReference>
<dbReference type="Proteomes" id="UP000261580">
    <property type="component" value="Unassembled WGS sequence"/>
</dbReference>
<dbReference type="AlphaFoldDB" id="A0A3Q4MJJ9"/>
<feature type="domain" description="Kazal-like" evidence="4">
    <location>
        <begin position="89"/>
        <end position="145"/>
    </location>
</feature>
<dbReference type="SUPFAM" id="SSF100895">
    <property type="entry name" value="Kazal-type serine protease inhibitors"/>
    <property type="match status" value="1"/>
</dbReference>
<evidence type="ECO:0000256" key="3">
    <source>
        <dbReference type="ARBA" id="ARBA00022729"/>
    </source>
</evidence>
<dbReference type="Ensembl" id="ENSNBRT00000012525.1">
    <property type="protein sequence ID" value="ENSNBRP00000012174.1"/>
    <property type="gene ID" value="ENSNBRG00000009503.1"/>
</dbReference>
<dbReference type="GO" id="GO:0005615">
    <property type="term" value="C:extracellular space"/>
    <property type="evidence" value="ECO:0007669"/>
    <property type="project" value="TreeGrafter"/>
</dbReference>
<dbReference type="InterPro" id="IPR002350">
    <property type="entry name" value="Kazal_dom"/>
</dbReference>
<sequence>MSQLTKVLQPESCRLRRISRSSCKSQFPVLSHWLSTQHWLWEEVEGCRECDEHLCPPVPDSCSADWVQDTYRCCKLYDHCDWLGCQIKLPKRGHGTKPEPSCVCQEKVPVCGSDGWTHPSICQLREAASSSNTTINLSRRGPCYSSPINLSSYPGSDITFGCESAAYPLPGLNRRRTGTDFLTGDDPNISVQTKLPETFPLPLCDKMFPALAGQTVNIPFPFQFSKGKAGSGIVEEQSFNALNQSALMDDLCLACMYGLVWPVHLSLFCQQQLRLLATHSPG</sequence>
<comment type="subcellular location">
    <subcellularLocation>
        <location evidence="1">Secreted</location>
    </subcellularLocation>
</comment>
<keyword evidence="3" id="KW-0732">Signal</keyword>
<evidence type="ECO:0000313" key="6">
    <source>
        <dbReference type="Proteomes" id="UP000261580"/>
    </source>
</evidence>